<proteinExistence type="predicted"/>
<accession>A0A0F9RW33</accession>
<organism evidence="2">
    <name type="scientific">marine sediment metagenome</name>
    <dbReference type="NCBI Taxonomy" id="412755"/>
    <lineage>
        <taxon>unclassified sequences</taxon>
        <taxon>metagenomes</taxon>
        <taxon>ecological metagenomes</taxon>
    </lineage>
</organism>
<dbReference type="EMBL" id="LAZR01002511">
    <property type="protein sequence ID" value="KKN29086.1"/>
    <property type="molecule type" value="Genomic_DNA"/>
</dbReference>
<name>A0A0F9RW33_9ZZZZ</name>
<evidence type="ECO:0000313" key="2">
    <source>
        <dbReference type="EMBL" id="KKN29086.1"/>
    </source>
</evidence>
<comment type="caution">
    <text evidence="2">The sequence shown here is derived from an EMBL/GenBank/DDBJ whole genome shotgun (WGS) entry which is preliminary data.</text>
</comment>
<protein>
    <submittedName>
        <fullName evidence="2">Uncharacterized protein</fullName>
    </submittedName>
</protein>
<feature type="region of interest" description="Disordered" evidence="1">
    <location>
        <begin position="1"/>
        <end position="29"/>
    </location>
</feature>
<feature type="non-terminal residue" evidence="2">
    <location>
        <position position="1"/>
    </location>
</feature>
<gene>
    <name evidence="2" type="ORF">LCGC14_0847540</name>
</gene>
<sequence>LAPIAMHNAAAGPDLPRPQADFSNMEDDQQEALRDYIRETMEELRSE</sequence>
<reference evidence="2" key="1">
    <citation type="journal article" date="2015" name="Nature">
        <title>Complex archaea that bridge the gap between prokaryotes and eukaryotes.</title>
        <authorList>
            <person name="Spang A."/>
            <person name="Saw J.H."/>
            <person name="Jorgensen S.L."/>
            <person name="Zaremba-Niedzwiedzka K."/>
            <person name="Martijn J."/>
            <person name="Lind A.E."/>
            <person name="van Eijk R."/>
            <person name="Schleper C."/>
            <person name="Guy L."/>
            <person name="Ettema T.J."/>
        </authorList>
    </citation>
    <scope>NUCLEOTIDE SEQUENCE</scope>
</reference>
<dbReference type="AlphaFoldDB" id="A0A0F9RW33"/>
<evidence type="ECO:0000256" key="1">
    <source>
        <dbReference type="SAM" id="MobiDB-lite"/>
    </source>
</evidence>